<dbReference type="InterPro" id="IPR050126">
    <property type="entry name" value="Ap4A_hydrolase"/>
</dbReference>
<dbReference type="AlphaFoldDB" id="A0A7S3EIY5"/>
<sequence>MLTLFCTCTLGKMLVQSLPEGPLDIVGDIHGEYGALLSLMDRMGYDYEGCHGEGRIMVFVGDLIDRGPDSISVVRLVRRLVEAKRAYCILGNHELNVLLGKANSGSKWLYGEKESLIRDKKDRHTLQALADEATRCEILDFLQNLPIVLERSDVRVVHAAWDDAAVDKLRSSKLRTVLDAYYFYKSEVDNMITSLLKTSTARAERDRLLAKWTPTGAEGLGPNQRYGPVSEDELYIQCGELMHQNENPVNVVLSGFEEVSPSPFFAGGKERTLRRKRWWNHYPSDSPLVVFGHYWRKASHTESNSEDVHLFGLDESGKVSCQPFSLLYTSERYVNAACVDYSIGRRYIERAEGKISGETGTALGALRLPEKVLYLHDRPPCDLRGVPGQGVTIDNGGHVLEPTS</sequence>
<dbReference type="Gene3D" id="3.60.21.10">
    <property type="match status" value="1"/>
</dbReference>
<evidence type="ECO:0000259" key="1">
    <source>
        <dbReference type="Pfam" id="PF00149"/>
    </source>
</evidence>
<dbReference type="Pfam" id="PF00149">
    <property type="entry name" value="Metallophos"/>
    <property type="match status" value="1"/>
</dbReference>
<dbReference type="GO" id="GO:0005737">
    <property type="term" value="C:cytoplasm"/>
    <property type="evidence" value="ECO:0007669"/>
    <property type="project" value="TreeGrafter"/>
</dbReference>
<gene>
    <name evidence="2" type="ORF">RMAR00112_LOCUS25415</name>
</gene>
<dbReference type="PRINTS" id="PR00114">
    <property type="entry name" value="STPHPHTASE"/>
</dbReference>
<feature type="domain" description="Calcineurin-like phosphoesterase" evidence="1">
    <location>
        <begin position="23"/>
        <end position="116"/>
    </location>
</feature>
<protein>
    <recommendedName>
        <fullName evidence="1">Calcineurin-like phosphoesterase domain-containing protein</fullName>
    </recommendedName>
</protein>
<dbReference type="EMBL" id="HBHW01032940">
    <property type="protein sequence ID" value="CAE0057366.1"/>
    <property type="molecule type" value="Transcribed_RNA"/>
</dbReference>
<dbReference type="PANTHER" id="PTHR42850">
    <property type="entry name" value="METALLOPHOSPHOESTERASE"/>
    <property type="match status" value="1"/>
</dbReference>
<organism evidence="2">
    <name type="scientific">Rhodosorus marinus</name>
    <dbReference type="NCBI Taxonomy" id="101924"/>
    <lineage>
        <taxon>Eukaryota</taxon>
        <taxon>Rhodophyta</taxon>
        <taxon>Stylonematophyceae</taxon>
        <taxon>Stylonematales</taxon>
        <taxon>Stylonemataceae</taxon>
        <taxon>Rhodosorus</taxon>
    </lineage>
</organism>
<name>A0A7S3EIY5_9RHOD</name>
<dbReference type="InterPro" id="IPR006186">
    <property type="entry name" value="Ser/Thr-sp_prot-phosphatase"/>
</dbReference>
<accession>A0A7S3EIY5</accession>
<dbReference type="PANTHER" id="PTHR42850:SF7">
    <property type="entry name" value="BIS(5'-NUCLEOSYL)-TETRAPHOSPHATASE PRPE [ASYMMETRICAL]"/>
    <property type="match status" value="1"/>
</dbReference>
<evidence type="ECO:0000313" key="2">
    <source>
        <dbReference type="EMBL" id="CAE0057366.1"/>
    </source>
</evidence>
<reference evidence="2" key="1">
    <citation type="submission" date="2021-01" db="EMBL/GenBank/DDBJ databases">
        <authorList>
            <person name="Corre E."/>
            <person name="Pelletier E."/>
            <person name="Niang G."/>
            <person name="Scheremetjew M."/>
            <person name="Finn R."/>
            <person name="Kale V."/>
            <person name="Holt S."/>
            <person name="Cochrane G."/>
            <person name="Meng A."/>
            <person name="Brown T."/>
            <person name="Cohen L."/>
        </authorList>
    </citation>
    <scope>NUCLEOTIDE SEQUENCE</scope>
    <source>
        <strain evidence="2">CCMP 769</strain>
    </source>
</reference>
<dbReference type="InterPro" id="IPR029052">
    <property type="entry name" value="Metallo-depent_PP-like"/>
</dbReference>
<dbReference type="InterPro" id="IPR004843">
    <property type="entry name" value="Calcineurin-like_PHP"/>
</dbReference>
<dbReference type="GO" id="GO:0016791">
    <property type="term" value="F:phosphatase activity"/>
    <property type="evidence" value="ECO:0007669"/>
    <property type="project" value="TreeGrafter"/>
</dbReference>
<proteinExistence type="predicted"/>
<dbReference type="SUPFAM" id="SSF56300">
    <property type="entry name" value="Metallo-dependent phosphatases"/>
    <property type="match status" value="1"/>
</dbReference>